<dbReference type="InterPro" id="IPR037479">
    <property type="entry name" value="Tauto_MSAD"/>
</dbReference>
<dbReference type="PANTHER" id="PTHR38460:SF1">
    <property type="entry name" value="TAUTOMERASE YOLI-RELATED"/>
    <property type="match status" value="1"/>
</dbReference>
<evidence type="ECO:0000313" key="2">
    <source>
        <dbReference type="Proteomes" id="UP001143548"/>
    </source>
</evidence>
<dbReference type="AlphaFoldDB" id="A0A9W5Z1U8"/>
<sequence length="130" mass="14789">MPLVKIDLFKGVRSPEDIKKLADTVQQVMLDHFNAPPKDRYQIITQHESYELVCEDTNLGFPRSKNLVIIQILQQGRGPEEKQAVYQNLHAELEKHCGVSGTDLVVTCMENTRADWSFGMGEAQFLTSRL</sequence>
<dbReference type="Gene3D" id="3.30.429.10">
    <property type="entry name" value="Macrophage Migration Inhibitory Factor"/>
    <property type="match status" value="1"/>
</dbReference>
<dbReference type="EMBL" id="BROQ01000289">
    <property type="protein sequence ID" value="GKZ27824.1"/>
    <property type="molecule type" value="Genomic_DNA"/>
</dbReference>
<gene>
    <name evidence="1" type="ORF">AbraCBS73388_005767</name>
</gene>
<evidence type="ECO:0000313" key="1">
    <source>
        <dbReference type="EMBL" id="GKZ27824.1"/>
    </source>
</evidence>
<dbReference type="SUPFAM" id="SSF55331">
    <property type="entry name" value="Tautomerase/MIF"/>
    <property type="match status" value="1"/>
</dbReference>
<dbReference type="Pfam" id="PF14552">
    <property type="entry name" value="Tautomerase_2"/>
    <property type="match status" value="1"/>
</dbReference>
<name>A0A9W5Z1U8_9EURO</name>
<evidence type="ECO:0008006" key="3">
    <source>
        <dbReference type="Google" id="ProtNLM"/>
    </source>
</evidence>
<dbReference type="PANTHER" id="PTHR38460">
    <property type="entry name" value="TAUTOMERASE YOLI-RELATED"/>
    <property type="match status" value="1"/>
</dbReference>
<dbReference type="Proteomes" id="UP001143548">
    <property type="component" value="Unassembled WGS sequence"/>
</dbReference>
<comment type="caution">
    <text evidence="1">The sequence shown here is derived from an EMBL/GenBank/DDBJ whole genome shotgun (WGS) entry which is preliminary data.</text>
</comment>
<proteinExistence type="predicted"/>
<accession>A0A9W5Z1U8</accession>
<protein>
    <recommendedName>
        <fullName evidence="3">Tautomerase/MIF</fullName>
    </recommendedName>
</protein>
<reference evidence="1" key="1">
    <citation type="submission" date="2022-07" db="EMBL/GenBank/DDBJ databases">
        <title>Taxonomy of Aspergillus series Nigri: significant species reduction supported by multi-species coalescent approaches.</title>
        <authorList>
            <person name="Bian C."/>
            <person name="Kusuya Y."/>
            <person name="Sklenar F."/>
            <person name="D'hooge E."/>
            <person name="Yaguchi T."/>
            <person name="Takahashi H."/>
            <person name="Hubka V."/>
        </authorList>
    </citation>
    <scope>NUCLEOTIDE SEQUENCE</scope>
    <source>
        <strain evidence="1">CBS 733.88</strain>
    </source>
</reference>
<organism evidence="1 2">
    <name type="scientific">Aspergillus brasiliensis</name>
    <dbReference type="NCBI Taxonomy" id="319629"/>
    <lineage>
        <taxon>Eukaryota</taxon>
        <taxon>Fungi</taxon>
        <taxon>Dikarya</taxon>
        <taxon>Ascomycota</taxon>
        <taxon>Pezizomycotina</taxon>
        <taxon>Eurotiomycetes</taxon>
        <taxon>Eurotiomycetidae</taxon>
        <taxon>Eurotiales</taxon>
        <taxon>Aspergillaceae</taxon>
        <taxon>Aspergillus</taxon>
        <taxon>Aspergillus subgen. Circumdati</taxon>
    </lineage>
</organism>
<dbReference type="InterPro" id="IPR014347">
    <property type="entry name" value="Tautomerase/MIF_sf"/>
</dbReference>